<dbReference type="Proteomes" id="UP000198618">
    <property type="component" value="Unassembled WGS sequence"/>
</dbReference>
<organism evidence="8 9">
    <name type="scientific">Oceanobacillus limi</name>
    <dbReference type="NCBI Taxonomy" id="930131"/>
    <lineage>
        <taxon>Bacteria</taxon>
        <taxon>Bacillati</taxon>
        <taxon>Bacillota</taxon>
        <taxon>Bacilli</taxon>
        <taxon>Bacillales</taxon>
        <taxon>Bacillaceae</taxon>
        <taxon>Oceanobacillus</taxon>
    </lineage>
</organism>
<comment type="catalytic activity">
    <reaction evidence="1 6">
        <text>a uridine in RNA = a pseudouridine in RNA</text>
        <dbReference type="Rhea" id="RHEA:48348"/>
        <dbReference type="Rhea" id="RHEA-COMP:12068"/>
        <dbReference type="Rhea" id="RHEA-COMP:12069"/>
        <dbReference type="ChEBI" id="CHEBI:65314"/>
        <dbReference type="ChEBI" id="CHEBI:65315"/>
    </reaction>
</comment>
<feature type="domain" description="Pseudouridine synthase RsuA/RluA-like" evidence="7">
    <location>
        <begin position="87"/>
        <end position="237"/>
    </location>
</feature>
<dbReference type="FunFam" id="3.30.2350.10:FF:000005">
    <property type="entry name" value="Pseudouridine synthase"/>
    <property type="match status" value="1"/>
</dbReference>
<dbReference type="GO" id="GO:0000455">
    <property type="term" value="P:enzyme-directed rRNA pseudouridine synthesis"/>
    <property type="evidence" value="ECO:0007669"/>
    <property type="project" value="TreeGrafter"/>
</dbReference>
<dbReference type="InterPro" id="IPR020103">
    <property type="entry name" value="PsdUridine_synth_cat_dom_sf"/>
</dbReference>
<accession>A0A1I0C8U2</accession>
<dbReference type="InterPro" id="IPR050188">
    <property type="entry name" value="RluA_PseudoU_synthase"/>
</dbReference>
<evidence type="ECO:0000259" key="7">
    <source>
        <dbReference type="Pfam" id="PF00849"/>
    </source>
</evidence>
<evidence type="ECO:0000256" key="6">
    <source>
        <dbReference type="RuleBase" id="RU362028"/>
    </source>
</evidence>
<evidence type="ECO:0000256" key="2">
    <source>
        <dbReference type="ARBA" id="ARBA00010876"/>
    </source>
</evidence>
<dbReference type="OrthoDB" id="9807829at2"/>
<keyword evidence="3 6" id="KW-0413">Isomerase</keyword>
<evidence type="ECO:0000313" key="9">
    <source>
        <dbReference type="Proteomes" id="UP000198618"/>
    </source>
</evidence>
<dbReference type="PROSITE" id="PS01129">
    <property type="entry name" value="PSI_RLU"/>
    <property type="match status" value="1"/>
</dbReference>
<dbReference type="RefSeq" id="WP_090868732.1">
    <property type="nucleotide sequence ID" value="NZ_FOHE01000006.1"/>
</dbReference>
<keyword evidence="9" id="KW-1185">Reference proteome</keyword>
<evidence type="ECO:0000256" key="1">
    <source>
        <dbReference type="ARBA" id="ARBA00000073"/>
    </source>
</evidence>
<proteinExistence type="inferred from homology"/>
<comment type="function">
    <text evidence="6">Responsible for synthesis of pseudouridine from uracil.</text>
</comment>
<evidence type="ECO:0000256" key="3">
    <source>
        <dbReference type="ARBA" id="ARBA00023235"/>
    </source>
</evidence>
<dbReference type="PROSITE" id="PS50889">
    <property type="entry name" value="S4"/>
    <property type="match status" value="1"/>
</dbReference>
<dbReference type="Gene3D" id="3.30.2350.10">
    <property type="entry name" value="Pseudouridine synthase"/>
    <property type="match status" value="1"/>
</dbReference>
<dbReference type="InterPro" id="IPR006145">
    <property type="entry name" value="PsdUridine_synth_RsuA/RluA"/>
</dbReference>
<dbReference type="GO" id="GO:0140098">
    <property type="term" value="F:catalytic activity, acting on RNA"/>
    <property type="evidence" value="ECO:0007669"/>
    <property type="project" value="UniProtKB-ARBA"/>
</dbReference>
<dbReference type="GO" id="GO:0003723">
    <property type="term" value="F:RNA binding"/>
    <property type="evidence" value="ECO:0007669"/>
    <property type="project" value="UniProtKB-KW"/>
</dbReference>
<comment type="similarity">
    <text evidence="2 6">Belongs to the pseudouridine synthase RluA family.</text>
</comment>
<dbReference type="EMBL" id="FOHE01000006">
    <property type="protein sequence ID" value="SET15812.1"/>
    <property type="molecule type" value="Genomic_DNA"/>
</dbReference>
<name>A0A1I0C8U2_9BACI</name>
<dbReference type="AlphaFoldDB" id="A0A1I0C8U2"/>
<evidence type="ECO:0000256" key="4">
    <source>
        <dbReference type="PIRSR" id="PIRSR606225-1"/>
    </source>
</evidence>
<protein>
    <recommendedName>
        <fullName evidence="6">Pseudouridine synthase</fullName>
        <ecNumber evidence="6">5.4.99.-</ecNumber>
    </recommendedName>
</protein>
<reference evidence="8 9" key="1">
    <citation type="submission" date="2016-10" db="EMBL/GenBank/DDBJ databases">
        <authorList>
            <person name="de Groot N.N."/>
        </authorList>
    </citation>
    <scope>NUCLEOTIDE SEQUENCE [LARGE SCALE GENOMIC DNA]</scope>
    <source>
        <strain evidence="8 9">IBRC-M 10780</strain>
    </source>
</reference>
<dbReference type="CDD" id="cd02869">
    <property type="entry name" value="PseudoU_synth_RluA_like"/>
    <property type="match status" value="1"/>
</dbReference>
<gene>
    <name evidence="8" type="ORF">SAMN05216389_10692</name>
</gene>
<evidence type="ECO:0000313" key="8">
    <source>
        <dbReference type="EMBL" id="SET15812.1"/>
    </source>
</evidence>
<dbReference type="InterPro" id="IPR006225">
    <property type="entry name" value="PsdUridine_synth_RluC/D"/>
</dbReference>
<dbReference type="Pfam" id="PF00849">
    <property type="entry name" value="PseudoU_synth_2"/>
    <property type="match status" value="1"/>
</dbReference>
<dbReference type="EC" id="5.4.99.-" evidence="6"/>
<feature type="active site" evidence="4">
    <location>
        <position position="133"/>
    </location>
</feature>
<dbReference type="InterPro" id="IPR006224">
    <property type="entry name" value="PsdUridine_synth_RluA-like_CS"/>
</dbReference>
<dbReference type="PANTHER" id="PTHR21600">
    <property type="entry name" value="MITOCHONDRIAL RNA PSEUDOURIDINE SYNTHASE"/>
    <property type="match status" value="1"/>
</dbReference>
<evidence type="ECO:0000256" key="5">
    <source>
        <dbReference type="PROSITE-ProRule" id="PRU00182"/>
    </source>
</evidence>
<dbReference type="STRING" id="930131.SAMN05216389_10692"/>
<dbReference type="PANTHER" id="PTHR21600:SF35">
    <property type="entry name" value="PSEUDOURIDINE SYNTHASE"/>
    <property type="match status" value="1"/>
</dbReference>
<dbReference type="GO" id="GO:0009982">
    <property type="term" value="F:pseudouridine synthase activity"/>
    <property type="evidence" value="ECO:0007669"/>
    <property type="project" value="InterPro"/>
</dbReference>
<keyword evidence="5" id="KW-0694">RNA-binding</keyword>
<dbReference type="NCBIfam" id="TIGR00005">
    <property type="entry name" value="rluA_subfam"/>
    <property type="match status" value="1"/>
</dbReference>
<sequence length="292" mass="33189">MEWTISSEFDGVLIRDFLLREQEFSRRIVKAIIHDGGSIRVNGHTKTVRFPLRKGDRLRIDFPPETIGTNLHPEPLPLNIRYEDEAVIVLEKEAGMATMPSINHKTRTLANGIIAHYQKNNVPYTVHVVTRLDRDTSGLLLVAKHRYSHSILSTQQKAGLIKRRYVAVVEGKMHPKSGVIDAPIGRKAGSIIERTVVENGQRAVTHYSELQSNYSHSLLDIELETGRTHQIRVHFSHIGHPLAGDDLYGGCKDRIQRQALHCHRLTFLHPITKEKMTFSSSIPKDMRNIIKN</sequence>
<dbReference type="SUPFAM" id="SSF55120">
    <property type="entry name" value="Pseudouridine synthase"/>
    <property type="match status" value="1"/>
</dbReference>